<sequence length="340" mass="37040">MMLTSGELALVLQTKSLDMSTTVLGTSSSAVDASSSTVTSVTDQPVTSVGSIAVVSSDSRLSHDRQFSCRWNQCTAVFQALEDLVSHVNDLHLKAEVDEVYRCHWEGCPRNGKGFNARYKALIHVRTHTNEKPHACYFCGKHFSRLESLKIHKRTHTGEKPYACPYEGCNKAYSNSSDRFKHVLTHRVDRPYSCKMPGCNKRYTDPSSLRKHIRAHGHHFITTADSSSDEQTIGPSQHTATSSTEVTNIKLPGTILSPIIQDGQSSGVAKIPQLPYVVAGLPALINGNFYMPNLISNTLLPLAGIPMSVNCSKIPESDRRALTDVSGLTIDGSSSPAGVL</sequence>
<keyword evidence="14" id="KW-0539">Nucleus</keyword>
<dbReference type="PANTHER" id="PTHR45718">
    <property type="entry name" value="TRANSCRIPTIONAL ACTIVATOR CUBITUS INTERRUPTUS"/>
    <property type="match status" value="1"/>
</dbReference>
<proteinExistence type="inferred from homology"/>
<dbReference type="Proteomes" id="UP001208570">
    <property type="component" value="Unassembled WGS sequence"/>
</dbReference>
<comment type="caution">
    <text evidence="18">The sequence shown here is derived from an EMBL/GenBank/DDBJ whole genome shotgun (WGS) entry which is preliminary data.</text>
</comment>
<evidence type="ECO:0000256" key="9">
    <source>
        <dbReference type="ARBA" id="ARBA00022782"/>
    </source>
</evidence>
<evidence type="ECO:0000313" key="19">
    <source>
        <dbReference type="Proteomes" id="UP001208570"/>
    </source>
</evidence>
<dbReference type="GO" id="GO:0030154">
    <property type="term" value="P:cell differentiation"/>
    <property type="evidence" value="ECO:0007669"/>
    <property type="project" value="UniProtKB-KW"/>
</dbReference>
<dbReference type="InterPro" id="IPR056436">
    <property type="entry name" value="Znf-C2H2_ZIC1-5/GLI1-3-like"/>
</dbReference>
<feature type="domain" description="C2H2-type" evidence="17">
    <location>
        <begin position="101"/>
        <end position="133"/>
    </location>
</feature>
<dbReference type="FunFam" id="3.30.160.60:FF:000359">
    <property type="entry name" value="GLIS family zinc finger 2"/>
    <property type="match status" value="1"/>
</dbReference>
<feature type="domain" description="C2H2-type" evidence="17">
    <location>
        <begin position="134"/>
        <end position="161"/>
    </location>
</feature>
<evidence type="ECO:0000256" key="5">
    <source>
        <dbReference type="ARBA" id="ARBA00022490"/>
    </source>
</evidence>
<feature type="domain" description="C2H2-type" evidence="17">
    <location>
        <begin position="162"/>
        <end position="191"/>
    </location>
</feature>
<evidence type="ECO:0000256" key="15">
    <source>
        <dbReference type="PROSITE-ProRule" id="PRU00042"/>
    </source>
</evidence>
<keyword evidence="4" id="KW-0217">Developmental protein</keyword>
<keyword evidence="9" id="KW-0221">Differentiation</keyword>
<gene>
    <name evidence="18" type="ORF">LSH36_55g05004</name>
</gene>
<dbReference type="InterPro" id="IPR036236">
    <property type="entry name" value="Znf_C2H2_sf"/>
</dbReference>
<evidence type="ECO:0000259" key="17">
    <source>
        <dbReference type="PROSITE" id="PS50157"/>
    </source>
</evidence>
<accession>A0AAD9NCL7</accession>
<evidence type="ECO:0000256" key="11">
    <source>
        <dbReference type="ARBA" id="ARBA00023015"/>
    </source>
</evidence>
<dbReference type="InterPro" id="IPR013087">
    <property type="entry name" value="Znf_C2H2_type"/>
</dbReference>
<evidence type="ECO:0000256" key="12">
    <source>
        <dbReference type="ARBA" id="ARBA00023125"/>
    </source>
</evidence>
<dbReference type="Pfam" id="PF23561">
    <property type="entry name" value="zf-C2H2_15"/>
    <property type="match status" value="1"/>
</dbReference>
<keyword evidence="13" id="KW-0804">Transcription</keyword>
<dbReference type="Gene3D" id="3.30.160.60">
    <property type="entry name" value="Classic Zinc Finger"/>
    <property type="match status" value="5"/>
</dbReference>
<evidence type="ECO:0000256" key="2">
    <source>
        <dbReference type="ARBA" id="ARBA00004496"/>
    </source>
</evidence>
<keyword evidence="12" id="KW-0238">DNA-binding</keyword>
<dbReference type="SUPFAM" id="SSF57667">
    <property type="entry name" value="beta-beta-alpha zinc fingers"/>
    <property type="match status" value="3"/>
</dbReference>
<dbReference type="FunFam" id="3.30.160.60:FF:000019">
    <property type="entry name" value="GLI family zinc finger 3"/>
    <property type="match status" value="1"/>
</dbReference>
<dbReference type="GO" id="GO:0005737">
    <property type="term" value="C:cytoplasm"/>
    <property type="evidence" value="ECO:0007669"/>
    <property type="project" value="UniProtKB-SubCell"/>
</dbReference>
<dbReference type="FunFam" id="3.30.160.60:FF:000357">
    <property type="entry name" value="GLIS family zinc finger 2"/>
    <property type="match status" value="1"/>
</dbReference>
<evidence type="ECO:0000256" key="8">
    <source>
        <dbReference type="ARBA" id="ARBA00022771"/>
    </source>
</evidence>
<dbReference type="PANTHER" id="PTHR45718:SF8">
    <property type="entry name" value="GLIS FAMILY ZINC FINGER 2"/>
    <property type="match status" value="1"/>
</dbReference>
<dbReference type="FunFam" id="3.30.160.60:FF:000012">
    <property type="entry name" value="RB-associated KRAB zinc finger protein-like"/>
    <property type="match status" value="1"/>
</dbReference>
<evidence type="ECO:0000256" key="7">
    <source>
        <dbReference type="ARBA" id="ARBA00022737"/>
    </source>
</evidence>
<comment type="subcellular location">
    <subcellularLocation>
        <location evidence="2">Cytoplasm</location>
    </subcellularLocation>
    <subcellularLocation>
        <location evidence="1">Nucleus</location>
    </subcellularLocation>
</comment>
<reference evidence="18" key="1">
    <citation type="journal article" date="2023" name="Mol. Biol. Evol.">
        <title>Third-Generation Sequencing Reveals the Adaptive Role of the Epigenome in Three Deep-Sea Polychaetes.</title>
        <authorList>
            <person name="Perez M."/>
            <person name="Aroh O."/>
            <person name="Sun Y."/>
            <person name="Lan Y."/>
            <person name="Juniper S.K."/>
            <person name="Young C.R."/>
            <person name="Angers B."/>
            <person name="Qian P.Y."/>
        </authorList>
    </citation>
    <scope>NUCLEOTIDE SEQUENCE</scope>
    <source>
        <strain evidence="18">P08H-3</strain>
    </source>
</reference>
<dbReference type="PROSITE" id="PS00028">
    <property type="entry name" value="ZINC_FINGER_C2H2_1"/>
    <property type="match status" value="3"/>
</dbReference>
<evidence type="ECO:0000256" key="3">
    <source>
        <dbReference type="ARBA" id="ARBA00010831"/>
    </source>
</evidence>
<dbReference type="GO" id="GO:0008270">
    <property type="term" value="F:zinc ion binding"/>
    <property type="evidence" value="ECO:0007669"/>
    <property type="project" value="UniProtKB-KW"/>
</dbReference>
<evidence type="ECO:0000256" key="13">
    <source>
        <dbReference type="ARBA" id="ARBA00023163"/>
    </source>
</evidence>
<evidence type="ECO:0000256" key="6">
    <source>
        <dbReference type="ARBA" id="ARBA00022723"/>
    </source>
</evidence>
<evidence type="ECO:0000256" key="14">
    <source>
        <dbReference type="ARBA" id="ARBA00023242"/>
    </source>
</evidence>
<protein>
    <recommendedName>
        <fullName evidence="17">C2H2-type domain-containing protein</fullName>
    </recommendedName>
</protein>
<dbReference type="EMBL" id="JAODUP010000055">
    <property type="protein sequence ID" value="KAK2165070.1"/>
    <property type="molecule type" value="Genomic_DNA"/>
</dbReference>
<dbReference type="SMART" id="SM00355">
    <property type="entry name" value="ZnF_C2H2"/>
    <property type="match status" value="5"/>
</dbReference>
<evidence type="ECO:0000256" key="16">
    <source>
        <dbReference type="SAM" id="MobiDB-lite"/>
    </source>
</evidence>
<dbReference type="Pfam" id="PF00096">
    <property type="entry name" value="zf-C2H2"/>
    <property type="match status" value="3"/>
</dbReference>
<name>A0AAD9NCL7_9ANNE</name>
<feature type="domain" description="C2H2-type" evidence="17">
    <location>
        <begin position="192"/>
        <end position="216"/>
    </location>
</feature>
<dbReference type="GO" id="GO:0000978">
    <property type="term" value="F:RNA polymerase II cis-regulatory region sequence-specific DNA binding"/>
    <property type="evidence" value="ECO:0007669"/>
    <property type="project" value="TreeGrafter"/>
</dbReference>
<keyword evidence="8 15" id="KW-0863">Zinc-finger</keyword>
<organism evidence="18 19">
    <name type="scientific">Paralvinella palmiformis</name>
    <dbReference type="NCBI Taxonomy" id="53620"/>
    <lineage>
        <taxon>Eukaryota</taxon>
        <taxon>Metazoa</taxon>
        <taxon>Spiralia</taxon>
        <taxon>Lophotrochozoa</taxon>
        <taxon>Annelida</taxon>
        <taxon>Polychaeta</taxon>
        <taxon>Sedentaria</taxon>
        <taxon>Canalipalpata</taxon>
        <taxon>Terebellida</taxon>
        <taxon>Terebelliformia</taxon>
        <taxon>Alvinellidae</taxon>
        <taxon>Paralvinella</taxon>
    </lineage>
</organism>
<dbReference type="GO" id="GO:0005634">
    <property type="term" value="C:nucleus"/>
    <property type="evidence" value="ECO:0007669"/>
    <property type="project" value="UniProtKB-SubCell"/>
</dbReference>
<dbReference type="AlphaFoldDB" id="A0AAD9NCL7"/>
<evidence type="ECO:0000256" key="10">
    <source>
        <dbReference type="ARBA" id="ARBA00022833"/>
    </source>
</evidence>
<evidence type="ECO:0000256" key="1">
    <source>
        <dbReference type="ARBA" id="ARBA00004123"/>
    </source>
</evidence>
<feature type="region of interest" description="Disordered" evidence="16">
    <location>
        <begin position="224"/>
        <end position="244"/>
    </location>
</feature>
<keyword evidence="6" id="KW-0479">Metal-binding</keyword>
<dbReference type="FunFam" id="3.30.160.60:FF:000532">
    <property type="entry name" value="GLIS family zinc finger 2"/>
    <property type="match status" value="1"/>
</dbReference>
<dbReference type="PROSITE" id="PS50157">
    <property type="entry name" value="ZINC_FINGER_C2H2_2"/>
    <property type="match status" value="4"/>
</dbReference>
<keyword evidence="5" id="KW-0963">Cytoplasm</keyword>
<keyword evidence="10" id="KW-0862">Zinc</keyword>
<comment type="similarity">
    <text evidence="3">Belongs to the GLI C2H2-type zinc-finger protein family.</text>
</comment>
<keyword evidence="7" id="KW-0677">Repeat</keyword>
<keyword evidence="11" id="KW-0805">Transcription regulation</keyword>
<keyword evidence="19" id="KW-1185">Reference proteome</keyword>
<dbReference type="GO" id="GO:0000981">
    <property type="term" value="F:DNA-binding transcription factor activity, RNA polymerase II-specific"/>
    <property type="evidence" value="ECO:0007669"/>
    <property type="project" value="TreeGrafter"/>
</dbReference>
<evidence type="ECO:0000256" key="4">
    <source>
        <dbReference type="ARBA" id="ARBA00022473"/>
    </source>
</evidence>
<evidence type="ECO:0000313" key="18">
    <source>
        <dbReference type="EMBL" id="KAK2165070.1"/>
    </source>
</evidence>
<dbReference type="InterPro" id="IPR043359">
    <property type="entry name" value="GLI-like"/>
</dbReference>